<evidence type="ECO:0000313" key="3">
    <source>
        <dbReference type="EMBL" id="KDR20161.1"/>
    </source>
</evidence>
<dbReference type="PROSITE" id="PS50181">
    <property type="entry name" value="FBOX"/>
    <property type="match status" value="1"/>
</dbReference>
<dbReference type="OMA" id="VTWRYTH"/>
<dbReference type="Proteomes" id="UP000027135">
    <property type="component" value="Unassembled WGS sequence"/>
</dbReference>
<dbReference type="EMBL" id="KK852617">
    <property type="protein sequence ID" value="KDR20161.1"/>
    <property type="molecule type" value="Genomic_DNA"/>
</dbReference>
<evidence type="ECO:0000313" key="4">
    <source>
        <dbReference type="Proteomes" id="UP000027135"/>
    </source>
</evidence>
<dbReference type="InterPro" id="IPR001810">
    <property type="entry name" value="F-box_dom"/>
</dbReference>
<feature type="region of interest" description="Disordered" evidence="1">
    <location>
        <begin position="1"/>
        <end position="21"/>
    </location>
</feature>
<dbReference type="InterPro" id="IPR036047">
    <property type="entry name" value="F-box-like_dom_sf"/>
</dbReference>
<accession>A0A067RBE4</accession>
<dbReference type="eggNOG" id="ENOG502S6T2">
    <property type="taxonomic scope" value="Eukaryota"/>
</dbReference>
<sequence>MVKERCRNARASSQQEQRSSAPHITDLPAEVLVNIFQYCPYHEVAKRLRPSCERFRDIATIVLNSGFTTLGPRIDRSMVDVEFRVMKAQTENEQVKMIRAFNALEALKSQYRMLRAVTWRYVCNPFKGPGPLACFYGGLLIDKFLQQMWLLRQGHGSLYLLTINIHERDHEFSDFGHLRDLCRRFMDDFEKNTETKFNVNYSISGSKIVDLFDCLVEYKTVKPYEKAVALDGSKCHIIAHYRMRRSWFTCYGTSKPNGETTWNNEQRTMYLRLRRLITRNNEISLEQKHYERELILPKADISTMTRLKAFTYRGHGEHAGRGFYYGTMNQPAFNFKFRRNNSWTSNDIVDYYYYDDDEVDDDDDDDDDLYADLESCQELSLTDLSIDIEVYCPIELAPIEYIENIDVPNFEFRYNCMKKSPSSNLSIRRNEEPEFVLTMVINCPESSENLVPSTFRYEIKSGDVC</sequence>
<evidence type="ECO:0000259" key="2">
    <source>
        <dbReference type="PROSITE" id="PS50181"/>
    </source>
</evidence>
<organism evidence="3 4">
    <name type="scientific">Zootermopsis nevadensis</name>
    <name type="common">Dampwood termite</name>
    <dbReference type="NCBI Taxonomy" id="136037"/>
    <lineage>
        <taxon>Eukaryota</taxon>
        <taxon>Metazoa</taxon>
        <taxon>Ecdysozoa</taxon>
        <taxon>Arthropoda</taxon>
        <taxon>Hexapoda</taxon>
        <taxon>Insecta</taxon>
        <taxon>Pterygota</taxon>
        <taxon>Neoptera</taxon>
        <taxon>Polyneoptera</taxon>
        <taxon>Dictyoptera</taxon>
        <taxon>Blattodea</taxon>
        <taxon>Blattoidea</taxon>
        <taxon>Termitoidae</taxon>
        <taxon>Termopsidae</taxon>
        <taxon>Zootermopsis</taxon>
    </lineage>
</organism>
<dbReference type="AlphaFoldDB" id="A0A067RBE4"/>
<gene>
    <name evidence="3" type="ORF">L798_05655</name>
</gene>
<protein>
    <recommendedName>
        <fullName evidence="2">F-box domain-containing protein</fullName>
    </recommendedName>
</protein>
<dbReference type="SUPFAM" id="SSF81383">
    <property type="entry name" value="F-box domain"/>
    <property type="match status" value="1"/>
</dbReference>
<dbReference type="OrthoDB" id="6077919at2759"/>
<name>A0A067RBE4_ZOONE</name>
<feature type="compositionally biased region" description="Low complexity" evidence="1">
    <location>
        <begin position="9"/>
        <end position="21"/>
    </location>
</feature>
<reference evidence="3 4" key="1">
    <citation type="journal article" date="2014" name="Nat. Commun.">
        <title>Molecular traces of alternative social organization in a termite genome.</title>
        <authorList>
            <person name="Terrapon N."/>
            <person name="Li C."/>
            <person name="Robertson H.M."/>
            <person name="Ji L."/>
            <person name="Meng X."/>
            <person name="Booth W."/>
            <person name="Chen Z."/>
            <person name="Childers C.P."/>
            <person name="Glastad K.M."/>
            <person name="Gokhale K."/>
            <person name="Gowin J."/>
            <person name="Gronenberg W."/>
            <person name="Hermansen R.A."/>
            <person name="Hu H."/>
            <person name="Hunt B.G."/>
            <person name="Huylmans A.K."/>
            <person name="Khalil S.M."/>
            <person name="Mitchell R.D."/>
            <person name="Munoz-Torres M.C."/>
            <person name="Mustard J.A."/>
            <person name="Pan H."/>
            <person name="Reese J.T."/>
            <person name="Scharf M.E."/>
            <person name="Sun F."/>
            <person name="Vogel H."/>
            <person name="Xiao J."/>
            <person name="Yang W."/>
            <person name="Yang Z."/>
            <person name="Yang Z."/>
            <person name="Zhou J."/>
            <person name="Zhu J."/>
            <person name="Brent C.S."/>
            <person name="Elsik C.G."/>
            <person name="Goodisman M.A."/>
            <person name="Liberles D.A."/>
            <person name="Roe R.M."/>
            <person name="Vargo E.L."/>
            <person name="Vilcinskas A."/>
            <person name="Wang J."/>
            <person name="Bornberg-Bauer E."/>
            <person name="Korb J."/>
            <person name="Zhang G."/>
            <person name="Liebig J."/>
        </authorList>
    </citation>
    <scope>NUCLEOTIDE SEQUENCE [LARGE SCALE GENOMIC DNA]</scope>
    <source>
        <tissue evidence="3">Whole organism</tissue>
    </source>
</reference>
<dbReference type="InParanoid" id="A0A067RBE4"/>
<proteinExistence type="predicted"/>
<evidence type="ECO:0000256" key="1">
    <source>
        <dbReference type="SAM" id="MobiDB-lite"/>
    </source>
</evidence>
<keyword evidence="4" id="KW-1185">Reference proteome</keyword>
<dbReference type="Gene3D" id="1.20.1280.50">
    <property type="match status" value="1"/>
</dbReference>
<feature type="domain" description="F-box" evidence="2">
    <location>
        <begin position="21"/>
        <end position="70"/>
    </location>
</feature>